<accession>A0A9Q0SYL1</accession>
<comment type="caution">
    <text evidence="2">The sequence shown here is derived from an EMBL/GenBank/DDBJ whole genome shotgun (WGS) entry which is preliminary data.</text>
</comment>
<name>A0A9Q0SYL1_SALVM</name>
<proteinExistence type="predicted"/>
<evidence type="ECO:0000256" key="1">
    <source>
        <dbReference type="SAM" id="MobiDB-lite"/>
    </source>
</evidence>
<reference evidence="2" key="2">
    <citation type="journal article" date="2023" name="Int. J. Mol. Sci.">
        <title>De Novo Assembly and Annotation of 11 Diverse Shrub Willow (Salix) Genomes Reveals Novel Gene Organization in Sex-Linked Regions.</title>
        <authorList>
            <person name="Hyden B."/>
            <person name="Feng K."/>
            <person name="Yates T.B."/>
            <person name="Jawdy S."/>
            <person name="Cereghino C."/>
            <person name="Smart L.B."/>
            <person name="Muchero W."/>
        </authorList>
    </citation>
    <scope>NUCLEOTIDE SEQUENCE [LARGE SCALE GENOMIC DNA]</scope>
    <source>
        <tissue evidence="2">Shoot tip</tissue>
    </source>
</reference>
<dbReference type="AlphaFoldDB" id="A0A9Q0SYL1"/>
<evidence type="ECO:0000313" key="2">
    <source>
        <dbReference type="EMBL" id="KAJ6694110.1"/>
    </source>
</evidence>
<keyword evidence="3" id="KW-1185">Reference proteome</keyword>
<dbReference type="Proteomes" id="UP001151529">
    <property type="component" value="Chromosome 13"/>
</dbReference>
<dbReference type="OrthoDB" id="10587750at2759"/>
<sequence length="86" mass="9785">MHHHSTMQVVTYILAIMLFFGGFGPGARTCNAVRYISKMEHSRMGLQLVRPEFQQRRIPRPRVFPPVANRERSQGAPPRTPPGTTN</sequence>
<evidence type="ECO:0000313" key="3">
    <source>
        <dbReference type="Proteomes" id="UP001151529"/>
    </source>
</evidence>
<organism evidence="2 3">
    <name type="scientific">Salix viminalis</name>
    <name type="common">Common osier</name>
    <name type="synonym">Basket willow</name>
    <dbReference type="NCBI Taxonomy" id="40686"/>
    <lineage>
        <taxon>Eukaryota</taxon>
        <taxon>Viridiplantae</taxon>
        <taxon>Streptophyta</taxon>
        <taxon>Embryophyta</taxon>
        <taxon>Tracheophyta</taxon>
        <taxon>Spermatophyta</taxon>
        <taxon>Magnoliopsida</taxon>
        <taxon>eudicotyledons</taxon>
        <taxon>Gunneridae</taxon>
        <taxon>Pentapetalae</taxon>
        <taxon>rosids</taxon>
        <taxon>fabids</taxon>
        <taxon>Malpighiales</taxon>
        <taxon>Salicaceae</taxon>
        <taxon>Saliceae</taxon>
        <taxon>Salix</taxon>
    </lineage>
</organism>
<feature type="region of interest" description="Disordered" evidence="1">
    <location>
        <begin position="57"/>
        <end position="86"/>
    </location>
</feature>
<gene>
    <name evidence="2" type="ORF">OIU85_004853</name>
</gene>
<reference evidence="2" key="1">
    <citation type="submission" date="2022-11" db="EMBL/GenBank/DDBJ databases">
        <authorList>
            <person name="Hyden B.L."/>
            <person name="Feng K."/>
            <person name="Yates T."/>
            <person name="Jawdy S."/>
            <person name="Smart L.B."/>
            <person name="Muchero W."/>
        </authorList>
    </citation>
    <scope>NUCLEOTIDE SEQUENCE</scope>
    <source>
        <tissue evidence="2">Shoot tip</tissue>
    </source>
</reference>
<protein>
    <submittedName>
        <fullName evidence="2">Uncharacterized protein</fullName>
    </submittedName>
</protein>
<dbReference type="EMBL" id="JAPFFL010000011">
    <property type="protein sequence ID" value="KAJ6694110.1"/>
    <property type="molecule type" value="Genomic_DNA"/>
</dbReference>